<evidence type="ECO:0000256" key="7">
    <source>
        <dbReference type="ARBA" id="ARBA00023306"/>
    </source>
</evidence>
<comment type="similarity">
    <text evidence="2">Belongs to the DivIVA family.</text>
</comment>
<accession>A0A323V3I2</accession>
<evidence type="ECO:0000256" key="6">
    <source>
        <dbReference type="ARBA" id="ARBA00023054"/>
    </source>
</evidence>
<comment type="caution">
    <text evidence="11">The sequence shown here is derived from an EMBL/GenBank/DDBJ whole genome shotgun (WGS) entry which is preliminary data.</text>
</comment>
<evidence type="ECO:0000256" key="9">
    <source>
        <dbReference type="SAM" id="MobiDB-lite"/>
    </source>
</evidence>
<dbReference type="Gene3D" id="6.10.250.660">
    <property type="match status" value="1"/>
</dbReference>
<dbReference type="Proteomes" id="UP000580718">
    <property type="component" value="Unassembled WGS sequence"/>
</dbReference>
<evidence type="ECO:0000313" key="11">
    <source>
        <dbReference type="EMBL" id="PZA19389.1"/>
    </source>
</evidence>
<dbReference type="EMBL" id="QKNV01000349">
    <property type="protein sequence ID" value="PZA19389.1"/>
    <property type="molecule type" value="Genomic_DNA"/>
</dbReference>
<keyword evidence="6" id="KW-0175">Coiled coil</keyword>
<evidence type="ECO:0000256" key="4">
    <source>
        <dbReference type="ARBA" id="ARBA00022490"/>
    </source>
</evidence>
<feature type="region of interest" description="Disordered" evidence="9">
    <location>
        <begin position="221"/>
        <end position="245"/>
    </location>
</feature>
<feature type="compositionally biased region" description="Basic and acidic residues" evidence="9">
    <location>
        <begin position="156"/>
        <end position="169"/>
    </location>
</feature>
<dbReference type="InterPro" id="IPR007793">
    <property type="entry name" value="DivIVA_fam"/>
</dbReference>
<dbReference type="Gene3D" id="1.20.5.620">
    <property type="entry name" value="F1F0 ATP synthase subunit B, membrane domain"/>
    <property type="match status" value="1"/>
</dbReference>
<dbReference type="AlphaFoldDB" id="A0A323V3I2"/>
<gene>
    <name evidence="11" type="ORF">DMO24_20960</name>
    <name evidence="10" type="ORF">FHX36_001341</name>
</gene>
<feature type="compositionally biased region" description="Polar residues" evidence="9">
    <location>
        <begin position="233"/>
        <end position="245"/>
    </location>
</feature>
<evidence type="ECO:0000256" key="5">
    <source>
        <dbReference type="ARBA" id="ARBA00022618"/>
    </source>
</evidence>
<evidence type="ECO:0000256" key="1">
    <source>
        <dbReference type="ARBA" id="ARBA00004496"/>
    </source>
</evidence>
<evidence type="ECO:0000313" key="12">
    <source>
        <dbReference type="Proteomes" id="UP000247602"/>
    </source>
</evidence>
<feature type="region of interest" description="Disordered" evidence="9">
    <location>
        <begin position="113"/>
        <end position="186"/>
    </location>
</feature>
<organism evidence="11 12">
    <name type="scientific">Modestobacter versicolor</name>
    <dbReference type="NCBI Taxonomy" id="429133"/>
    <lineage>
        <taxon>Bacteria</taxon>
        <taxon>Bacillati</taxon>
        <taxon>Actinomycetota</taxon>
        <taxon>Actinomycetes</taxon>
        <taxon>Geodermatophilales</taxon>
        <taxon>Geodermatophilaceae</taxon>
        <taxon>Modestobacter</taxon>
    </lineage>
</organism>
<dbReference type="NCBIfam" id="TIGR03544">
    <property type="entry name" value="DivI1A_domain"/>
    <property type="match status" value="1"/>
</dbReference>
<reference evidence="10 13" key="2">
    <citation type="submission" date="2020-08" db="EMBL/GenBank/DDBJ databases">
        <title>Sequencing the genomes of 1000 actinobacteria strains.</title>
        <authorList>
            <person name="Klenk H.-P."/>
        </authorList>
    </citation>
    <scope>NUCLEOTIDE SEQUENCE [LARGE SCALE GENOMIC DNA]</scope>
    <source>
        <strain evidence="10 13">DSM 16678</strain>
    </source>
</reference>
<keyword evidence="5 11" id="KW-0132">Cell division</keyword>
<evidence type="ECO:0000313" key="13">
    <source>
        <dbReference type="Proteomes" id="UP000580718"/>
    </source>
</evidence>
<dbReference type="InterPro" id="IPR019933">
    <property type="entry name" value="DivIVA_domain"/>
</dbReference>
<feature type="compositionally biased region" description="Basic and acidic residues" evidence="9">
    <location>
        <begin position="177"/>
        <end position="186"/>
    </location>
</feature>
<name>A0A323V3I2_9ACTN</name>
<keyword evidence="12" id="KW-1185">Reference proteome</keyword>
<dbReference type="PANTHER" id="PTHR35794:SF2">
    <property type="entry name" value="CELL DIVISION PROTEIN DIVIVA"/>
    <property type="match status" value="1"/>
</dbReference>
<dbReference type="RefSeq" id="WP_110554143.1">
    <property type="nucleotide sequence ID" value="NZ_JACIBU010000001.1"/>
</dbReference>
<dbReference type="GO" id="GO:0005737">
    <property type="term" value="C:cytoplasm"/>
    <property type="evidence" value="ECO:0007669"/>
    <property type="project" value="UniProtKB-SubCell"/>
</dbReference>
<feature type="region of interest" description="Disordered" evidence="9">
    <location>
        <begin position="43"/>
        <end position="89"/>
    </location>
</feature>
<evidence type="ECO:0000313" key="10">
    <source>
        <dbReference type="EMBL" id="MBB3675606.1"/>
    </source>
</evidence>
<dbReference type="EMBL" id="JACIBU010000001">
    <property type="protein sequence ID" value="MBB3675606.1"/>
    <property type="molecule type" value="Genomic_DNA"/>
</dbReference>
<proteinExistence type="inferred from homology"/>
<protein>
    <recommendedName>
        <fullName evidence="3">Cell wall synthesis protein Wag31</fullName>
    </recommendedName>
    <alternativeName>
        <fullName evidence="8">Antigen 84</fullName>
    </alternativeName>
</protein>
<dbReference type="GO" id="GO:0051301">
    <property type="term" value="P:cell division"/>
    <property type="evidence" value="ECO:0007669"/>
    <property type="project" value="UniProtKB-KW"/>
</dbReference>
<dbReference type="Pfam" id="PF05103">
    <property type="entry name" value="DivIVA"/>
    <property type="match status" value="1"/>
</dbReference>
<dbReference type="OrthoDB" id="9815492at2"/>
<comment type="subcellular location">
    <subcellularLocation>
        <location evidence="1">Cytoplasm</location>
    </subcellularLocation>
</comment>
<dbReference type="PANTHER" id="PTHR35794">
    <property type="entry name" value="CELL DIVISION PROTEIN DIVIVA"/>
    <property type="match status" value="1"/>
</dbReference>
<evidence type="ECO:0000256" key="2">
    <source>
        <dbReference type="ARBA" id="ARBA00009008"/>
    </source>
</evidence>
<keyword evidence="7" id="KW-0131">Cell cycle</keyword>
<evidence type="ECO:0000256" key="8">
    <source>
        <dbReference type="ARBA" id="ARBA00031737"/>
    </source>
</evidence>
<keyword evidence="4" id="KW-0963">Cytoplasm</keyword>
<evidence type="ECO:0000256" key="3">
    <source>
        <dbReference type="ARBA" id="ARBA00018787"/>
    </source>
</evidence>
<feature type="compositionally biased region" description="Basic and acidic residues" evidence="9">
    <location>
        <begin position="126"/>
        <end position="138"/>
    </location>
</feature>
<reference evidence="11 12" key="1">
    <citation type="submission" date="2018-06" db="EMBL/GenBank/DDBJ databases">
        <title>Draft genome sequence of Modestobacter versicolor CP153-2.</title>
        <authorList>
            <person name="Gundlapally S.R."/>
        </authorList>
    </citation>
    <scope>NUCLEOTIDE SEQUENCE [LARGE SCALE GENOMIC DNA]</scope>
    <source>
        <strain evidence="11 12">CP153-2</strain>
    </source>
</reference>
<dbReference type="Proteomes" id="UP000247602">
    <property type="component" value="Unassembled WGS sequence"/>
</dbReference>
<sequence>MPLTPADVHNVVFKKPPIGKRGYDEDEVDAFLDVVEAELARLIEENNDLRASGGSGSPARDERPESAPMTVAAPPPPPAQPTAPSVREDEAIRASRMLALATETAERHVNEAKAQADQMVGSAKSTSERMLSEARAKSEQMVSEAKNRADSMLGDARTRADTMEREARAKATALAQDAERKHVEAMGSLEEKRASLDRKVEELRTFEREYRTRLRSYLESHLRDLDSRGSAEPATNNRQNQHVSA</sequence>